<gene>
    <name evidence="1" type="ORF">PSEMO_43330</name>
</gene>
<organism evidence="1 2">
    <name type="scientific">Pseudomonas putida</name>
    <name type="common">Arthrobacter siderocapsulatus</name>
    <dbReference type="NCBI Taxonomy" id="303"/>
    <lineage>
        <taxon>Bacteria</taxon>
        <taxon>Pseudomonadati</taxon>
        <taxon>Pseudomonadota</taxon>
        <taxon>Gammaproteobacteria</taxon>
        <taxon>Pseudomonadales</taxon>
        <taxon>Pseudomonadaceae</taxon>
        <taxon>Pseudomonas</taxon>
    </lineage>
</organism>
<comment type="caution">
    <text evidence="1">The sequence shown here is derived from an EMBL/GenBank/DDBJ whole genome shotgun (WGS) entry which is preliminary data.</text>
</comment>
<evidence type="ECO:0000313" key="2">
    <source>
        <dbReference type="Proteomes" id="UP000186736"/>
    </source>
</evidence>
<dbReference type="EMBL" id="MKZO01000038">
    <property type="protein sequence ID" value="OLS60832.1"/>
    <property type="molecule type" value="Genomic_DNA"/>
</dbReference>
<dbReference type="OrthoDB" id="7021542at2"/>
<evidence type="ECO:0000313" key="1">
    <source>
        <dbReference type="EMBL" id="OLS60832.1"/>
    </source>
</evidence>
<name>A0A1Q9R0K7_PSEPU</name>
<dbReference type="AlphaFoldDB" id="A0A1Q9R0K7"/>
<accession>A0A1Q9R0K7</accession>
<dbReference type="Proteomes" id="UP000186736">
    <property type="component" value="Unassembled WGS sequence"/>
</dbReference>
<reference evidence="1 2" key="1">
    <citation type="submission" date="2016-10" db="EMBL/GenBank/DDBJ databases">
        <title>Genome Sequence of Pseudomonas putida GM4FR.</title>
        <authorList>
            <person name="Poehlein A."/>
            <person name="Wemheuer F."/>
            <person name="Hollensteiner J."/>
            <person name="Wemheuer B."/>
        </authorList>
    </citation>
    <scope>NUCLEOTIDE SEQUENCE [LARGE SCALE GENOMIC DNA]</scope>
    <source>
        <strain evidence="1 2">GM4FR</strain>
    </source>
</reference>
<proteinExistence type="predicted"/>
<sequence>MFLTYQHAKIDQFSLFGEAPTAWSYVEHNIHRPWFYVATHEQNGDFVEHPMLMLSNDQLLQSLVSDQESGLRVESVLLITPDHVNHAGRWMMEPLESILRFKSEEGIAYVYRVLGDKTYIYGDAEIASLEGASYETIFSSSMLFDTAQEPAAMADRE</sequence>
<protein>
    <submittedName>
        <fullName evidence="1">Uncharacterized protein</fullName>
    </submittedName>
</protein>
<dbReference type="RefSeq" id="WP_144443609.1">
    <property type="nucleotide sequence ID" value="NZ_MKZO01000038.1"/>
</dbReference>